<evidence type="ECO:0000259" key="16">
    <source>
        <dbReference type="PROSITE" id="PS50109"/>
    </source>
</evidence>
<feature type="domain" description="CheW-like" evidence="17">
    <location>
        <begin position="578"/>
        <end position="717"/>
    </location>
</feature>
<dbReference type="InterPro" id="IPR037006">
    <property type="entry name" value="CheA-like_homodim_sf"/>
</dbReference>
<dbReference type="Pfam" id="PF02518">
    <property type="entry name" value="HATPase_c"/>
    <property type="match status" value="1"/>
</dbReference>
<dbReference type="Gene3D" id="1.20.120.160">
    <property type="entry name" value="HPT domain"/>
    <property type="match status" value="1"/>
</dbReference>
<dbReference type="SMART" id="SM00260">
    <property type="entry name" value="CheW"/>
    <property type="match status" value="1"/>
</dbReference>
<keyword evidence="8" id="KW-0808">Transferase</keyword>
<evidence type="ECO:0000256" key="13">
    <source>
        <dbReference type="ARBA" id="ARBA00035100"/>
    </source>
</evidence>
<evidence type="ECO:0000256" key="5">
    <source>
        <dbReference type="ARBA" id="ARBA00022490"/>
    </source>
</evidence>
<dbReference type="SMART" id="SM00073">
    <property type="entry name" value="HPT"/>
    <property type="match status" value="1"/>
</dbReference>
<dbReference type="PANTHER" id="PTHR43395:SF10">
    <property type="entry name" value="CHEMOTAXIS PROTEIN CHEA"/>
    <property type="match status" value="1"/>
</dbReference>
<comment type="subcellular location">
    <subcellularLocation>
        <location evidence="2">Cytoplasm</location>
    </subcellularLocation>
</comment>
<dbReference type="Gene3D" id="2.30.30.40">
    <property type="entry name" value="SH3 Domains"/>
    <property type="match status" value="1"/>
</dbReference>
<dbReference type="FunFam" id="3.30.565.10:FF:000016">
    <property type="entry name" value="Chemotaxis protein CheA, putative"/>
    <property type="match status" value="1"/>
</dbReference>
<dbReference type="GO" id="GO:0006935">
    <property type="term" value="P:chemotaxis"/>
    <property type="evidence" value="ECO:0007669"/>
    <property type="project" value="UniProtKB-KW"/>
</dbReference>
<dbReference type="Gene3D" id="1.10.287.560">
    <property type="entry name" value="Histidine kinase CheA-like, homodimeric domain"/>
    <property type="match status" value="1"/>
</dbReference>
<dbReference type="GO" id="GO:0005737">
    <property type="term" value="C:cytoplasm"/>
    <property type="evidence" value="ECO:0007669"/>
    <property type="project" value="UniProtKB-SubCell"/>
</dbReference>
<dbReference type="InterPro" id="IPR035891">
    <property type="entry name" value="CheY-binding_CheA"/>
</dbReference>
<feature type="modified residue" description="Phosphohistidine" evidence="14">
    <location>
        <position position="45"/>
    </location>
</feature>
<dbReference type="SMART" id="SM01231">
    <property type="entry name" value="H-kinase_dim"/>
    <property type="match status" value="1"/>
</dbReference>
<dbReference type="Pfam" id="PF07194">
    <property type="entry name" value="P2"/>
    <property type="match status" value="1"/>
</dbReference>
<evidence type="ECO:0000256" key="15">
    <source>
        <dbReference type="SAM" id="MobiDB-lite"/>
    </source>
</evidence>
<dbReference type="Proteomes" id="UP000460412">
    <property type="component" value="Unassembled WGS sequence"/>
</dbReference>
<organism evidence="19 20">
    <name type="scientific">Sporofaciens musculi</name>
    <dbReference type="NCBI Taxonomy" id="2681861"/>
    <lineage>
        <taxon>Bacteria</taxon>
        <taxon>Bacillati</taxon>
        <taxon>Bacillota</taxon>
        <taxon>Clostridia</taxon>
        <taxon>Lachnospirales</taxon>
        <taxon>Lachnospiraceae</taxon>
        <taxon>Sporofaciens</taxon>
    </lineage>
</organism>
<dbReference type="GO" id="GO:0000155">
    <property type="term" value="F:phosphorelay sensor kinase activity"/>
    <property type="evidence" value="ECO:0007669"/>
    <property type="project" value="InterPro"/>
</dbReference>
<evidence type="ECO:0000256" key="8">
    <source>
        <dbReference type="ARBA" id="ARBA00022679"/>
    </source>
</evidence>
<protein>
    <recommendedName>
        <fullName evidence="4">Chemotaxis protein CheA</fullName>
        <ecNumber evidence="3">2.7.13.3</ecNumber>
    </recommendedName>
</protein>
<feature type="domain" description="Histidine kinase" evidence="16">
    <location>
        <begin position="370"/>
        <end position="576"/>
    </location>
</feature>
<dbReference type="Pfam" id="PF01627">
    <property type="entry name" value="Hpt"/>
    <property type="match status" value="1"/>
</dbReference>
<dbReference type="PANTHER" id="PTHR43395">
    <property type="entry name" value="SENSOR HISTIDINE KINASE CHEA"/>
    <property type="match status" value="1"/>
</dbReference>
<keyword evidence="7 14" id="KW-0597">Phosphoprotein</keyword>
<evidence type="ECO:0000313" key="19">
    <source>
        <dbReference type="EMBL" id="MXP73946.1"/>
    </source>
</evidence>
<dbReference type="InterPro" id="IPR036061">
    <property type="entry name" value="CheW-like_dom_sf"/>
</dbReference>
<accession>A0A7X3SHC6</accession>
<dbReference type="SMART" id="SM00387">
    <property type="entry name" value="HATPase_c"/>
    <property type="match status" value="1"/>
</dbReference>
<dbReference type="SUPFAM" id="SSF55874">
    <property type="entry name" value="ATPase domain of HSP90 chaperone/DNA topoisomerase II/histidine kinase"/>
    <property type="match status" value="1"/>
</dbReference>
<name>A0A7X3SHC6_9FIRM</name>
<evidence type="ECO:0000256" key="3">
    <source>
        <dbReference type="ARBA" id="ARBA00012438"/>
    </source>
</evidence>
<dbReference type="PROSITE" id="PS50109">
    <property type="entry name" value="HIS_KIN"/>
    <property type="match status" value="1"/>
</dbReference>
<dbReference type="CDD" id="cd16916">
    <property type="entry name" value="HATPase_CheA-like"/>
    <property type="match status" value="1"/>
</dbReference>
<feature type="domain" description="HPt" evidence="18">
    <location>
        <begin position="1"/>
        <end position="107"/>
    </location>
</feature>
<dbReference type="InterPro" id="IPR004105">
    <property type="entry name" value="CheA-like_dim"/>
</dbReference>
<dbReference type="GO" id="GO:0005524">
    <property type="term" value="F:ATP binding"/>
    <property type="evidence" value="ECO:0007669"/>
    <property type="project" value="UniProtKB-KW"/>
</dbReference>
<feature type="compositionally biased region" description="Basic and acidic residues" evidence="15">
    <location>
        <begin position="138"/>
        <end position="150"/>
    </location>
</feature>
<evidence type="ECO:0000256" key="10">
    <source>
        <dbReference type="ARBA" id="ARBA00022777"/>
    </source>
</evidence>
<keyword evidence="10" id="KW-0418">Kinase</keyword>
<dbReference type="InterPro" id="IPR003594">
    <property type="entry name" value="HATPase_dom"/>
</dbReference>
<comment type="function">
    <text evidence="13">Involved in the transmission of sensory signals from the chemoreceptors to the flagellar motors. CheA is autophosphorylated; it can transfer its phosphate group to either CheB or CheY.</text>
</comment>
<dbReference type="InterPro" id="IPR051315">
    <property type="entry name" value="Bact_Chemotaxis_CheA"/>
</dbReference>
<reference evidence="19 20" key="1">
    <citation type="submission" date="2019-12" db="EMBL/GenBank/DDBJ databases">
        <title>Sporaefaciens musculi gen. nov., sp. nov., a novel bacterium isolated from the caecum of an obese mouse.</title>
        <authorList>
            <person name="Rasmussen T.S."/>
            <person name="Streidl T."/>
            <person name="Hitch T.C.A."/>
            <person name="Wortmann E."/>
            <person name="Deptula P."/>
            <person name="Hansen M."/>
            <person name="Nielsen D.S."/>
            <person name="Clavel T."/>
            <person name="Vogensen F.K."/>
        </authorList>
    </citation>
    <scope>NUCLEOTIDE SEQUENCE [LARGE SCALE GENOMIC DNA]</scope>
    <source>
        <strain evidence="19 20">WCA-9-b2</strain>
    </source>
</reference>
<comment type="catalytic activity">
    <reaction evidence="1">
        <text>ATP + protein L-histidine = ADP + protein N-phospho-L-histidine.</text>
        <dbReference type="EC" id="2.7.13.3"/>
    </reaction>
</comment>
<keyword evidence="11" id="KW-0067">ATP-binding</keyword>
<keyword evidence="12" id="KW-0902">Two-component regulatory system</keyword>
<dbReference type="SUPFAM" id="SSF47226">
    <property type="entry name" value="Histidine-containing phosphotransfer domain, HPT domain"/>
    <property type="match status" value="1"/>
</dbReference>
<evidence type="ECO:0000256" key="2">
    <source>
        <dbReference type="ARBA" id="ARBA00004496"/>
    </source>
</evidence>
<dbReference type="SUPFAM" id="SSF55052">
    <property type="entry name" value="CheY-binding domain of CheA"/>
    <property type="match status" value="1"/>
</dbReference>
<dbReference type="EMBL" id="WUQX01000001">
    <property type="protein sequence ID" value="MXP73946.1"/>
    <property type="molecule type" value="Genomic_DNA"/>
</dbReference>
<evidence type="ECO:0000256" key="12">
    <source>
        <dbReference type="ARBA" id="ARBA00023012"/>
    </source>
</evidence>
<feature type="region of interest" description="Disordered" evidence="15">
    <location>
        <begin position="266"/>
        <end position="318"/>
    </location>
</feature>
<dbReference type="InterPro" id="IPR036641">
    <property type="entry name" value="HPT_dom_sf"/>
</dbReference>
<evidence type="ECO:0000259" key="18">
    <source>
        <dbReference type="PROSITE" id="PS50894"/>
    </source>
</evidence>
<dbReference type="Pfam" id="PF01584">
    <property type="entry name" value="CheW"/>
    <property type="match status" value="1"/>
</dbReference>
<dbReference type="InterPro" id="IPR004358">
    <property type="entry name" value="Sig_transdc_His_kin-like_C"/>
</dbReference>
<keyword evidence="20" id="KW-1185">Reference proteome</keyword>
<dbReference type="PRINTS" id="PR00344">
    <property type="entry name" value="BCTRLSENSOR"/>
</dbReference>
<keyword evidence="6" id="KW-0145">Chemotaxis</keyword>
<proteinExistence type="predicted"/>
<evidence type="ECO:0000256" key="9">
    <source>
        <dbReference type="ARBA" id="ARBA00022741"/>
    </source>
</evidence>
<dbReference type="PROSITE" id="PS50894">
    <property type="entry name" value="HPT"/>
    <property type="match status" value="1"/>
</dbReference>
<evidence type="ECO:0000256" key="11">
    <source>
        <dbReference type="ARBA" id="ARBA00022840"/>
    </source>
</evidence>
<dbReference type="InterPro" id="IPR036890">
    <property type="entry name" value="HATPase_C_sf"/>
</dbReference>
<dbReference type="PROSITE" id="PS50851">
    <property type="entry name" value="CHEW"/>
    <property type="match status" value="1"/>
</dbReference>
<dbReference type="Gene3D" id="3.30.565.10">
    <property type="entry name" value="Histidine kinase-like ATPase, C-terminal domain"/>
    <property type="match status" value="1"/>
</dbReference>
<evidence type="ECO:0000259" key="17">
    <source>
        <dbReference type="PROSITE" id="PS50851"/>
    </source>
</evidence>
<keyword evidence="5" id="KW-0963">Cytoplasm</keyword>
<dbReference type="CDD" id="cd00088">
    <property type="entry name" value="HPT"/>
    <property type="match status" value="1"/>
</dbReference>
<gene>
    <name evidence="19" type="ORF">GN277_00340</name>
</gene>
<dbReference type="Pfam" id="PF02895">
    <property type="entry name" value="H-kinase_dim"/>
    <property type="match status" value="1"/>
</dbReference>
<feature type="compositionally biased region" description="Low complexity" evidence="15">
    <location>
        <begin position="285"/>
        <end position="318"/>
    </location>
</feature>
<evidence type="ECO:0000256" key="1">
    <source>
        <dbReference type="ARBA" id="ARBA00000085"/>
    </source>
</evidence>
<sequence length="718" mass="78448">MDNMLEMYLYETNTLMEQLDELLIEAEKNATFTTNDVNEIFRIMHTIKGSSAMMEFSTLMEIAHHIEDLFFYIRENGMDALDESHKNDLFNLMFQSTDALRIEVEKIENDEPLSTNIDHIIANINSFLEKISSSGDKSSTDSSKDEKVETEMPVADGEAIALINQELAGCPESSLRYFIRIHFEEGSGMENLRAFMVITSLREIDLHFEHYPNDVETNSDTSETIVEKGFFIAVANEEDLERALQAIKLQNSIHSYEVIENAAAKPAEKASSSQSGPMTAAESTNSAPAVSSAPTANNAPAANSAPAANNAPAASASAHNGAPVKQSLISVNLSKLDSLVAIVGEIVITESMVTSSPDLQNLKLDNFTKSARQLRKLTDDLQDIAMSLRMVPLSGTFQKMNRIVRDMKKKLNKDVRLTLVGENTEVDKTVVDSIGDPIMHIVRNSMDHGVEATAEERIAAGKNPQAEIVLSAAHTGSEVIISISDDGQGMNPDKILAKAERNGILTKPASDYSKKEILSLLLLPGFSTNEEVTEFSGRGVGMDVVKKNVEAVGGTISITSETGKGSCTTLKIPLTMAITDGMEVSVGKSLFTIPIANIRQSFKPQKEEVILDANGNEIIKCLDAFYPIIRIHELYNIETEVTNIEDGILIWVETADKSYCLFVDELLGEQQVVVKPLSPFLGNFNIKSSGIGGCTILGDGNISLILDISNLYAATQQY</sequence>
<feature type="compositionally biased region" description="Low complexity" evidence="15">
    <location>
        <begin position="266"/>
        <end position="275"/>
    </location>
</feature>
<evidence type="ECO:0000256" key="14">
    <source>
        <dbReference type="PROSITE-ProRule" id="PRU00110"/>
    </source>
</evidence>
<evidence type="ECO:0000256" key="4">
    <source>
        <dbReference type="ARBA" id="ARBA00021495"/>
    </source>
</evidence>
<dbReference type="EC" id="2.7.13.3" evidence="3"/>
<dbReference type="InterPro" id="IPR008207">
    <property type="entry name" value="Sig_transdc_His_kin_Hpt_dom"/>
</dbReference>
<keyword evidence="9" id="KW-0547">Nucleotide-binding</keyword>
<dbReference type="InterPro" id="IPR036097">
    <property type="entry name" value="HisK_dim/P_sf"/>
</dbReference>
<dbReference type="RefSeq" id="WP_159748904.1">
    <property type="nucleotide sequence ID" value="NZ_CASSPE010000002.1"/>
</dbReference>
<dbReference type="AlphaFoldDB" id="A0A7X3SHC6"/>
<comment type="caution">
    <text evidence="19">The sequence shown here is derived from an EMBL/GenBank/DDBJ whole genome shotgun (WGS) entry which is preliminary data.</text>
</comment>
<dbReference type="InterPro" id="IPR005467">
    <property type="entry name" value="His_kinase_dom"/>
</dbReference>
<dbReference type="SUPFAM" id="SSF50341">
    <property type="entry name" value="CheW-like"/>
    <property type="match status" value="1"/>
</dbReference>
<dbReference type="InterPro" id="IPR002545">
    <property type="entry name" value="CheW-lke_dom"/>
</dbReference>
<dbReference type="InterPro" id="IPR010808">
    <property type="entry name" value="CheA_P2-bd"/>
</dbReference>
<evidence type="ECO:0000256" key="7">
    <source>
        <dbReference type="ARBA" id="ARBA00022553"/>
    </source>
</evidence>
<feature type="region of interest" description="Disordered" evidence="15">
    <location>
        <begin position="132"/>
        <end position="151"/>
    </location>
</feature>
<evidence type="ECO:0000313" key="20">
    <source>
        <dbReference type="Proteomes" id="UP000460412"/>
    </source>
</evidence>
<dbReference type="SUPFAM" id="SSF47384">
    <property type="entry name" value="Homodimeric domain of signal transducing histidine kinase"/>
    <property type="match status" value="1"/>
</dbReference>
<evidence type="ECO:0000256" key="6">
    <source>
        <dbReference type="ARBA" id="ARBA00022500"/>
    </source>
</evidence>